<evidence type="ECO:0000256" key="3">
    <source>
        <dbReference type="ARBA" id="ARBA00022723"/>
    </source>
</evidence>
<protein>
    <submittedName>
        <fullName evidence="10">Glycerol-1-phosphate dehydrogenase [NAD(P)+]</fullName>
        <ecNumber evidence="10">1.1.1.261</ecNumber>
    </submittedName>
</protein>
<dbReference type="Pfam" id="PF13685">
    <property type="entry name" value="Fe-ADH_2"/>
    <property type="match status" value="1"/>
</dbReference>
<dbReference type="PANTHER" id="PTHR43616">
    <property type="entry name" value="GLYCEROL DEHYDROGENASE"/>
    <property type="match status" value="1"/>
</dbReference>
<keyword evidence="6" id="KW-0520">NAD</keyword>
<dbReference type="InterPro" id="IPR032837">
    <property type="entry name" value="G1PDH"/>
</dbReference>
<comment type="caution">
    <text evidence="10">The sequence shown here is derived from an EMBL/GenBank/DDBJ whole genome shotgun (WGS) entry which is preliminary data.</text>
</comment>
<sequence length="456" mass="50696">MKLVAQAVDKMNINDFIGKKIECECGRGHYMNVDKVIIENGAINKIADVIGEYKSQHPLLIADTHTYEVAGKKIEDILTKNGVEYKTLIYQVERDLVPDEQAMGKLILAVDDSIDFLVAIGSGVLNDLTKYISRRTGVKSMIVATAPSMDGFVSDTSALTIDNLKTSVSCELPKVILGDIDILKKAPERMILAGLGDMIGKCSALIDWQLSRIINNEYYCEATARISEDAIQKCVENIDGVKTRTDAAIGNIMDGLLRTGIAMSYVNNSRPASGCEHHLSHYWEMTFLFQGREALLHGTKVGLTSIIAGKLYETFAQETVDFDEAVDKAKNFDEKKWEAEIKELYGKAAPGILKNAKKDNRNSIENRLKRIQTIKEKFAEISALVKTAKTAAFIEGIMKRAGAPLRPQEVGIDEEIVHNSMLVAKEVRQRYTILNMLADLGLTEKYTHIIDDFIKQ</sequence>
<keyword evidence="8" id="KW-0594">Phospholipid biosynthesis</keyword>
<evidence type="ECO:0000256" key="6">
    <source>
        <dbReference type="ARBA" id="ARBA00023027"/>
    </source>
</evidence>
<dbReference type="RefSeq" id="WP_196605013.1">
    <property type="nucleotide sequence ID" value="NZ_CP116940.1"/>
</dbReference>
<dbReference type="Gene3D" id="1.20.1090.10">
    <property type="entry name" value="Dehydroquinate synthase-like - alpha domain"/>
    <property type="match status" value="1"/>
</dbReference>
<evidence type="ECO:0000313" key="10">
    <source>
        <dbReference type="EMBL" id="MDQ0204622.1"/>
    </source>
</evidence>
<gene>
    <name evidence="10" type="ORF">J2S01_002354</name>
</gene>
<keyword evidence="3" id="KW-0479">Metal-binding</keyword>
<evidence type="ECO:0000256" key="4">
    <source>
        <dbReference type="ARBA" id="ARBA00022857"/>
    </source>
</evidence>
<organism evidence="10 11">
    <name type="scientific">Pectinatus haikarae</name>
    <dbReference type="NCBI Taxonomy" id="349096"/>
    <lineage>
        <taxon>Bacteria</taxon>
        <taxon>Bacillati</taxon>
        <taxon>Bacillota</taxon>
        <taxon>Negativicutes</taxon>
        <taxon>Selenomonadales</taxon>
        <taxon>Selenomonadaceae</taxon>
        <taxon>Pectinatus</taxon>
    </lineage>
</organism>
<evidence type="ECO:0000313" key="11">
    <source>
        <dbReference type="Proteomes" id="UP001239167"/>
    </source>
</evidence>
<keyword evidence="2" id="KW-0444">Lipid biosynthesis</keyword>
<dbReference type="InterPro" id="IPR016205">
    <property type="entry name" value="Glycerol_DH"/>
</dbReference>
<dbReference type="GO" id="GO:0050492">
    <property type="term" value="F:glycerol-1-phosphate dehydrogenase [NAD(P)+] activity"/>
    <property type="evidence" value="ECO:0007669"/>
    <property type="project" value="UniProtKB-EC"/>
</dbReference>
<keyword evidence="4" id="KW-0521">NADP</keyword>
<keyword evidence="9" id="KW-1208">Phospholipid metabolism</keyword>
<dbReference type="EC" id="1.1.1.261" evidence="10"/>
<evidence type="ECO:0000256" key="1">
    <source>
        <dbReference type="ARBA" id="ARBA00022490"/>
    </source>
</evidence>
<reference evidence="10 11" key="1">
    <citation type="submission" date="2023-07" db="EMBL/GenBank/DDBJ databases">
        <title>Genomic Encyclopedia of Type Strains, Phase IV (KMG-IV): sequencing the most valuable type-strain genomes for metagenomic binning, comparative biology and taxonomic classification.</title>
        <authorList>
            <person name="Goeker M."/>
        </authorList>
    </citation>
    <scope>NUCLEOTIDE SEQUENCE [LARGE SCALE GENOMIC DNA]</scope>
    <source>
        <strain evidence="10 11">DSM 16980</strain>
    </source>
</reference>
<dbReference type="SUPFAM" id="SSF56796">
    <property type="entry name" value="Dehydroquinate synthase-like"/>
    <property type="match status" value="1"/>
</dbReference>
<dbReference type="Gene3D" id="3.40.50.1970">
    <property type="match status" value="1"/>
</dbReference>
<evidence type="ECO:0000256" key="8">
    <source>
        <dbReference type="ARBA" id="ARBA00023209"/>
    </source>
</evidence>
<evidence type="ECO:0000256" key="7">
    <source>
        <dbReference type="ARBA" id="ARBA00023098"/>
    </source>
</evidence>
<evidence type="ECO:0000256" key="5">
    <source>
        <dbReference type="ARBA" id="ARBA00023002"/>
    </source>
</evidence>
<keyword evidence="7" id="KW-0443">Lipid metabolism</keyword>
<dbReference type="Proteomes" id="UP001239167">
    <property type="component" value="Unassembled WGS sequence"/>
</dbReference>
<keyword evidence="5 10" id="KW-0560">Oxidoreductase</keyword>
<dbReference type="EMBL" id="JAUSUE010000018">
    <property type="protein sequence ID" value="MDQ0204622.1"/>
    <property type="molecule type" value="Genomic_DNA"/>
</dbReference>
<evidence type="ECO:0000256" key="9">
    <source>
        <dbReference type="ARBA" id="ARBA00023264"/>
    </source>
</evidence>
<evidence type="ECO:0000256" key="2">
    <source>
        <dbReference type="ARBA" id="ARBA00022516"/>
    </source>
</evidence>
<dbReference type="CDD" id="cd08175">
    <property type="entry name" value="G1PDH"/>
    <property type="match status" value="1"/>
</dbReference>
<keyword evidence="1" id="KW-0963">Cytoplasm</keyword>
<dbReference type="PANTHER" id="PTHR43616:SF5">
    <property type="entry name" value="GLYCEROL DEHYDROGENASE 1"/>
    <property type="match status" value="1"/>
</dbReference>
<proteinExistence type="predicted"/>
<name>A0ABT9Y9V4_9FIRM</name>
<accession>A0ABT9Y9V4</accession>
<keyword evidence="11" id="KW-1185">Reference proteome</keyword>